<organism evidence="2 3">
    <name type="scientific">Micromonospora inyonensis</name>
    <dbReference type="NCBI Taxonomy" id="47866"/>
    <lineage>
        <taxon>Bacteria</taxon>
        <taxon>Bacillati</taxon>
        <taxon>Actinomycetota</taxon>
        <taxon>Actinomycetes</taxon>
        <taxon>Micromonosporales</taxon>
        <taxon>Micromonosporaceae</taxon>
        <taxon>Micromonospora</taxon>
    </lineage>
</organism>
<proteinExistence type="predicted"/>
<name>A0A1C6RRT6_9ACTN</name>
<reference evidence="3" key="1">
    <citation type="submission" date="2016-06" db="EMBL/GenBank/DDBJ databases">
        <authorList>
            <person name="Varghese N."/>
        </authorList>
    </citation>
    <scope>NUCLEOTIDE SEQUENCE [LARGE SCALE GENOMIC DNA]</scope>
    <source>
        <strain evidence="3">DSM 46123</strain>
    </source>
</reference>
<keyword evidence="3" id="KW-1185">Reference proteome</keyword>
<protein>
    <submittedName>
        <fullName evidence="2">Uncharacterized protein</fullName>
    </submittedName>
</protein>
<dbReference type="Proteomes" id="UP000198906">
    <property type="component" value="Unassembled WGS sequence"/>
</dbReference>
<gene>
    <name evidence="2" type="ORF">GA0074694_2844</name>
</gene>
<dbReference type="AlphaFoldDB" id="A0A1C6RRT6"/>
<feature type="region of interest" description="Disordered" evidence="1">
    <location>
        <begin position="109"/>
        <end position="129"/>
    </location>
</feature>
<evidence type="ECO:0000256" key="1">
    <source>
        <dbReference type="SAM" id="MobiDB-lite"/>
    </source>
</evidence>
<dbReference type="EMBL" id="FMHU01000001">
    <property type="protein sequence ID" value="SCL19876.1"/>
    <property type="molecule type" value="Genomic_DNA"/>
</dbReference>
<evidence type="ECO:0000313" key="3">
    <source>
        <dbReference type="Proteomes" id="UP000198906"/>
    </source>
</evidence>
<accession>A0A1C6RRT6</accession>
<sequence length="252" mass="26348">MVAAGEILQERKLRGQPGPNDLLRVARLALRSPSGSGRVMSRQELADAVSAHVYAHGGHRSAVDARYIGRLERGEHRWPFEPYRTALREVLGKATNADLGFLIIQGHARDPEESPDEPGPVAEVPATASGDDLGRTAAAAKAAGPVISVRVAAVRANVIADDVTVVRRDSRTGAVAVLAEPVEVFIEPSDVALEGLAALPDRASQWSGTARRTGLLIGGGPDDECADRRPGCRCPVSVGPMLSGADHLAAGG</sequence>
<evidence type="ECO:0000313" key="2">
    <source>
        <dbReference type="EMBL" id="SCL19876.1"/>
    </source>
</evidence>
<dbReference type="STRING" id="47866.GA0074694_2844"/>